<dbReference type="GeneID" id="54360653"/>
<gene>
    <name evidence="3" type="ORF">K489DRAFT_367288</name>
</gene>
<proteinExistence type="predicted"/>
<reference evidence="3" key="2">
    <citation type="submission" date="2020-04" db="EMBL/GenBank/DDBJ databases">
        <authorList>
            <consortium name="NCBI Genome Project"/>
        </authorList>
    </citation>
    <scope>NUCLEOTIDE SEQUENCE</scope>
    <source>
        <strain evidence="3">CBS 342.82</strain>
    </source>
</reference>
<evidence type="ECO:0000256" key="1">
    <source>
        <dbReference type="SAM" id="SignalP"/>
    </source>
</evidence>
<organism evidence="3">
    <name type="scientific">Dissoconium aciculare CBS 342.82</name>
    <dbReference type="NCBI Taxonomy" id="1314786"/>
    <lineage>
        <taxon>Eukaryota</taxon>
        <taxon>Fungi</taxon>
        <taxon>Dikarya</taxon>
        <taxon>Ascomycota</taxon>
        <taxon>Pezizomycotina</taxon>
        <taxon>Dothideomycetes</taxon>
        <taxon>Dothideomycetidae</taxon>
        <taxon>Mycosphaerellales</taxon>
        <taxon>Dissoconiaceae</taxon>
        <taxon>Dissoconium</taxon>
    </lineage>
</organism>
<keyword evidence="2" id="KW-1185">Reference proteome</keyword>
<feature type="signal peptide" evidence="1">
    <location>
        <begin position="1"/>
        <end position="17"/>
    </location>
</feature>
<reference evidence="3" key="1">
    <citation type="submission" date="2020-01" db="EMBL/GenBank/DDBJ databases">
        <authorList>
            <consortium name="DOE Joint Genome Institute"/>
            <person name="Haridas S."/>
            <person name="Albert R."/>
            <person name="Binder M."/>
            <person name="Bloem J."/>
            <person name="Labutti K."/>
            <person name="Salamov A."/>
            <person name="Andreopoulos B."/>
            <person name="Baker S.E."/>
            <person name="Barry K."/>
            <person name="Bills G."/>
            <person name="Bluhm B.H."/>
            <person name="Cannon C."/>
            <person name="Castanera R."/>
            <person name="Culley D.E."/>
            <person name="Daum C."/>
            <person name="Ezra D."/>
            <person name="Gonzalez J.B."/>
            <person name="Henrissat B."/>
            <person name="Kuo A."/>
            <person name="Liang C."/>
            <person name="Lipzen A."/>
            <person name="Lutzoni F."/>
            <person name="Magnuson J."/>
            <person name="Mondo S."/>
            <person name="Nolan M."/>
            <person name="Ohm R."/>
            <person name="Pangilinan J."/>
            <person name="Park H.-J."/>
            <person name="Ramirez L."/>
            <person name="Alfaro M."/>
            <person name="Sun H."/>
            <person name="Tritt A."/>
            <person name="Yoshinaga Y."/>
            <person name="Zwiers L.-H."/>
            <person name="Turgeon B.G."/>
            <person name="Goodwin S.B."/>
            <person name="Spatafora J.W."/>
            <person name="Crous P.W."/>
            <person name="Grigoriev I.V."/>
        </authorList>
    </citation>
    <scope>NUCLEOTIDE SEQUENCE</scope>
    <source>
        <strain evidence="3">CBS 342.82</strain>
    </source>
</reference>
<sequence>MWFGGILIAGLAGSAVASFQASISGPAAVTAASKNDGVSKGKNKWVAYKGDGSIEHGWPKKSQWVSFEYMWTSNKKNLYNGCKEHNVALNTEKEIAGIFNAIQQVAKESKVDHRFILAEILQESTACVRVQTTKAPGDVEIFNPGLMQDHGGRNTCNCEVADEYNQKCGVVKPCPNKTILGMLRDGVQGTTKGDGLTGLITKATKQGAKDAQIYYTAAWYYNKGDTGKKVGQEIGEYAQDIANRLTGWLGDKRA</sequence>
<dbReference type="RefSeq" id="XP_033463058.1">
    <property type="nucleotide sequence ID" value="XM_033602853.1"/>
</dbReference>
<keyword evidence="1" id="KW-0732">Signal</keyword>
<protein>
    <recommendedName>
        <fullName evidence="4">Glycoside hydrolase family 23 protein</fullName>
    </recommendedName>
</protein>
<evidence type="ECO:0000313" key="2">
    <source>
        <dbReference type="Proteomes" id="UP000504637"/>
    </source>
</evidence>
<dbReference type="Proteomes" id="UP000504637">
    <property type="component" value="Unplaced"/>
</dbReference>
<name>A0A6J3MGJ7_9PEZI</name>
<accession>A0A6J3MGJ7</accession>
<reference evidence="3" key="3">
    <citation type="submission" date="2025-08" db="UniProtKB">
        <authorList>
            <consortium name="RefSeq"/>
        </authorList>
    </citation>
    <scope>IDENTIFICATION</scope>
    <source>
        <strain evidence="3">CBS 342.82</strain>
    </source>
</reference>
<dbReference type="AlphaFoldDB" id="A0A6J3MGJ7"/>
<feature type="chain" id="PRO_5027123036" description="Glycoside hydrolase family 23 protein" evidence="1">
    <location>
        <begin position="18"/>
        <end position="254"/>
    </location>
</feature>
<dbReference type="OrthoDB" id="1193027at2759"/>
<evidence type="ECO:0008006" key="4">
    <source>
        <dbReference type="Google" id="ProtNLM"/>
    </source>
</evidence>
<evidence type="ECO:0000313" key="3">
    <source>
        <dbReference type="RefSeq" id="XP_033463058.1"/>
    </source>
</evidence>